<sequence>MRKSPRLMNEIRELNRWRNIPCSWIRRLSTVKMLVHSNFIYRFTANPIKIPGSYFVDTDRLILKFKQSVKKLKTANTILKNKGGLALFDFHNYYKATVIKTMGISKRIDK</sequence>
<proteinExistence type="predicted"/>
<protein>
    <submittedName>
        <fullName evidence="1">Uncharacterized protein</fullName>
    </submittedName>
</protein>
<evidence type="ECO:0000313" key="1">
    <source>
        <dbReference type="Ensembl" id="ENSSSCP00025031592.1"/>
    </source>
</evidence>
<evidence type="ECO:0000313" key="2">
    <source>
        <dbReference type="Proteomes" id="UP000694727"/>
    </source>
</evidence>
<dbReference type="Proteomes" id="UP000694727">
    <property type="component" value="Unplaced"/>
</dbReference>
<organism evidence="1 2">
    <name type="scientific">Sus scrofa</name>
    <name type="common">Pig</name>
    <dbReference type="NCBI Taxonomy" id="9823"/>
    <lineage>
        <taxon>Eukaryota</taxon>
        <taxon>Metazoa</taxon>
        <taxon>Chordata</taxon>
        <taxon>Craniata</taxon>
        <taxon>Vertebrata</taxon>
        <taxon>Euteleostomi</taxon>
        <taxon>Mammalia</taxon>
        <taxon>Eutheria</taxon>
        <taxon>Laurasiatheria</taxon>
        <taxon>Artiodactyla</taxon>
        <taxon>Suina</taxon>
        <taxon>Suidae</taxon>
        <taxon>Sus</taxon>
    </lineage>
</organism>
<dbReference type="PANTHER" id="PTHR31635">
    <property type="entry name" value="REVERSE TRANSCRIPTASE DOMAIN-CONTAINING PROTEIN-RELATED"/>
    <property type="match status" value="1"/>
</dbReference>
<dbReference type="AlphaFoldDB" id="A0A8D0UV37"/>
<dbReference type="PANTHER" id="PTHR31635:SF196">
    <property type="entry name" value="REVERSE TRANSCRIPTASE DOMAIN-CONTAINING PROTEIN-RELATED"/>
    <property type="match status" value="1"/>
</dbReference>
<dbReference type="Ensembl" id="ENSSSCT00025072898.1">
    <property type="protein sequence ID" value="ENSSSCP00025031592.1"/>
    <property type="gene ID" value="ENSSSCG00025053317.1"/>
</dbReference>
<reference evidence="1" key="1">
    <citation type="submission" date="2025-08" db="UniProtKB">
        <authorList>
            <consortium name="Ensembl"/>
        </authorList>
    </citation>
    <scope>IDENTIFICATION</scope>
</reference>
<name>A0A8D0UV37_PIG</name>
<accession>A0A8D0UV37</accession>